<dbReference type="PROSITE" id="PS00113">
    <property type="entry name" value="ADENYLATE_KINASE"/>
    <property type="match status" value="1"/>
</dbReference>
<evidence type="ECO:0000256" key="2">
    <source>
        <dbReference type="ARBA" id="ARBA00022727"/>
    </source>
</evidence>
<dbReference type="GO" id="GO:0044209">
    <property type="term" value="P:AMP salvage"/>
    <property type="evidence" value="ECO:0007669"/>
    <property type="project" value="UniProtKB-UniRule"/>
</dbReference>
<feature type="binding site" evidence="5">
    <location>
        <begin position="85"/>
        <end position="88"/>
    </location>
    <ligand>
        <name>AMP</name>
        <dbReference type="ChEBI" id="CHEBI:456215"/>
    </ligand>
</feature>
<feature type="binding site" evidence="5">
    <location>
        <begin position="10"/>
        <end position="15"/>
    </location>
    <ligand>
        <name>ATP</name>
        <dbReference type="ChEBI" id="CHEBI:30616"/>
    </ligand>
</feature>
<dbReference type="GO" id="GO:0005737">
    <property type="term" value="C:cytoplasm"/>
    <property type="evidence" value="ECO:0007669"/>
    <property type="project" value="UniProtKB-SubCell"/>
</dbReference>
<dbReference type="PRINTS" id="PR00094">
    <property type="entry name" value="ADENYLTKNASE"/>
</dbReference>
<dbReference type="RefSeq" id="WP_095614633.1">
    <property type="nucleotide sequence ID" value="NZ_MVOH01000006.1"/>
</dbReference>
<keyword evidence="2 5" id="KW-0545">Nucleotide biosynthesis</keyword>
<comment type="caution">
    <text evidence="5">Lacks conserved residue(s) required for the propagation of feature annotation.</text>
</comment>
<feature type="binding site" evidence="5">
    <location>
        <position position="172"/>
    </location>
    <ligand>
        <name>ATP</name>
        <dbReference type="ChEBI" id="CHEBI:30616"/>
    </ligand>
</feature>
<dbReference type="UniPathway" id="UPA00588">
    <property type="reaction ID" value="UER00649"/>
</dbReference>
<comment type="domain">
    <text evidence="5">Consists of three domains, a large central CORE domain and two small peripheral domains, NMPbind and LID, which undergo movements during catalysis. The LID domain closes over the site of phosphoryl transfer upon ATP binding. Assembling and dissambling the active center during each catalytic cycle provides an effective means to prevent ATP hydrolysis.</text>
</comment>
<evidence type="ECO:0000256" key="3">
    <source>
        <dbReference type="ARBA" id="ARBA00022741"/>
    </source>
</evidence>
<dbReference type="NCBIfam" id="NF011104">
    <property type="entry name" value="PRK14531.1"/>
    <property type="match status" value="1"/>
</dbReference>
<keyword evidence="4 5" id="KW-0418">Kinase</keyword>
<comment type="catalytic activity">
    <reaction evidence="5 7">
        <text>AMP + ATP = 2 ADP</text>
        <dbReference type="Rhea" id="RHEA:12973"/>
        <dbReference type="ChEBI" id="CHEBI:30616"/>
        <dbReference type="ChEBI" id="CHEBI:456215"/>
        <dbReference type="ChEBI" id="CHEBI:456216"/>
        <dbReference type="EC" id="2.7.4.3"/>
    </reaction>
</comment>
<evidence type="ECO:0000313" key="9">
    <source>
        <dbReference type="Proteomes" id="UP000218399"/>
    </source>
</evidence>
<sequence length="192" mass="20908">MRLLIMGPQGVGKGTQAALLAAHYDIPAISTGDIFRYNIKNKTPLGLEALSYTDKGELVPDELTNTIVKDRLAMDDTVNGWILDGYPRNAAQVDALDAMLAELGQTLDAVVALEAGRDVLLERMAKRAKEQGRSDDTPEVIAKRLETYEKETAPLLDIYKERGLLITVDGVGEVEAISQSIIEKLDANVKAN</sequence>
<dbReference type="AlphaFoldDB" id="A0A2A2EHQ5"/>
<feature type="binding site" evidence="5">
    <location>
        <position position="133"/>
    </location>
    <ligand>
        <name>AMP</name>
        <dbReference type="ChEBI" id="CHEBI:456215"/>
    </ligand>
</feature>
<name>A0A2A2EHQ5_9BIFI</name>
<comment type="similarity">
    <text evidence="5 6">Belongs to the adenylate kinase family.</text>
</comment>
<dbReference type="NCBIfam" id="NF011100">
    <property type="entry name" value="PRK14527.1"/>
    <property type="match status" value="1"/>
</dbReference>
<comment type="caution">
    <text evidence="8">The sequence shown here is derived from an EMBL/GenBank/DDBJ whole genome shotgun (WGS) entry which is preliminary data.</text>
</comment>
<comment type="subcellular location">
    <subcellularLocation>
        <location evidence="5 7">Cytoplasm</location>
    </subcellularLocation>
</comment>
<dbReference type="SUPFAM" id="SSF52540">
    <property type="entry name" value="P-loop containing nucleoside triphosphate hydrolases"/>
    <property type="match status" value="1"/>
</dbReference>
<gene>
    <name evidence="5" type="primary">adk</name>
    <name evidence="8" type="ORF">B1526_0630</name>
</gene>
<dbReference type="EC" id="2.7.4.3" evidence="5 7"/>
<dbReference type="HAMAP" id="MF_00235">
    <property type="entry name" value="Adenylate_kinase_Adk"/>
    <property type="match status" value="1"/>
</dbReference>
<organism evidence="8 9">
    <name type="scientific">Bifidobacterium criceti</name>
    <dbReference type="NCBI Taxonomy" id="1960969"/>
    <lineage>
        <taxon>Bacteria</taxon>
        <taxon>Bacillati</taxon>
        <taxon>Actinomycetota</taxon>
        <taxon>Actinomycetes</taxon>
        <taxon>Bifidobacteriales</taxon>
        <taxon>Bifidobacteriaceae</taxon>
        <taxon>Bifidobacterium</taxon>
    </lineage>
</organism>
<dbReference type="NCBIfam" id="NF011105">
    <property type="entry name" value="PRK14532.1"/>
    <property type="match status" value="1"/>
</dbReference>
<evidence type="ECO:0000256" key="5">
    <source>
        <dbReference type="HAMAP-Rule" id="MF_00235"/>
    </source>
</evidence>
<dbReference type="InterPro" id="IPR033690">
    <property type="entry name" value="Adenylat_kinase_CS"/>
</dbReference>
<feature type="binding site" evidence="5">
    <location>
        <position position="127"/>
    </location>
    <ligand>
        <name>ATP</name>
        <dbReference type="ChEBI" id="CHEBI:30616"/>
    </ligand>
</feature>
<comment type="subunit">
    <text evidence="5 7">Monomer.</text>
</comment>
<dbReference type="NCBIfam" id="NF001381">
    <property type="entry name" value="PRK00279.1-3"/>
    <property type="match status" value="1"/>
</dbReference>
<feature type="binding site" evidence="5">
    <location>
        <position position="144"/>
    </location>
    <ligand>
        <name>AMP</name>
        <dbReference type="ChEBI" id="CHEBI:456215"/>
    </ligand>
</feature>
<dbReference type="GO" id="GO:0005524">
    <property type="term" value="F:ATP binding"/>
    <property type="evidence" value="ECO:0007669"/>
    <property type="project" value="UniProtKB-UniRule"/>
</dbReference>
<feature type="binding site" evidence="5">
    <location>
        <position position="36"/>
    </location>
    <ligand>
        <name>AMP</name>
        <dbReference type="ChEBI" id="CHEBI:456215"/>
    </ligand>
</feature>
<keyword evidence="5 7" id="KW-0067">ATP-binding</keyword>
<comment type="function">
    <text evidence="5">Catalyzes the reversible transfer of the terminal phosphate group between ATP and AMP. Plays an important role in cellular energy homeostasis and in adenine nucleotide metabolism.</text>
</comment>
<dbReference type="PANTHER" id="PTHR23359">
    <property type="entry name" value="NUCLEOTIDE KINASE"/>
    <property type="match status" value="1"/>
</dbReference>
<dbReference type="GO" id="GO:0004017">
    <property type="term" value="F:AMP kinase activity"/>
    <property type="evidence" value="ECO:0007669"/>
    <property type="project" value="UniProtKB-UniRule"/>
</dbReference>
<dbReference type="Pfam" id="PF00406">
    <property type="entry name" value="ADK"/>
    <property type="match status" value="1"/>
</dbReference>
<dbReference type="Proteomes" id="UP000218399">
    <property type="component" value="Unassembled WGS sequence"/>
</dbReference>
<reference evidence="8 9" key="1">
    <citation type="journal article" date="2017" name="ISME J.">
        <title>Unveiling bifidobacterial biogeography across the mammalian branch of the tree of life.</title>
        <authorList>
            <person name="Milani C."/>
            <person name="Mangifesta M."/>
            <person name="Mancabelli L."/>
            <person name="Lugli G.A."/>
            <person name="James K."/>
            <person name="Duranti S."/>
            <person name="Turroni F."/>
            <person name="Ferrario C."/>
            <person name="Ossiprandi M.C."/>
            <person name="van Sinderen D."/>
            <person name="Ventura M."/>
        </authorList>
    </citation>
    <scope>NUCLEOTIDE SEQUENCE [LARGE SCALE GENOMIC DNA]</scope>
    <source>
        <strain evidence="9">Ham19E</strain>
    </source>
</reference>
<evidence type="ECO:0000256" key="4">
    <source>
        <dbReference type="ARBA" id="ARBA00022777"/>
    </source>
</evidence>
<feature type="binding site" evidence="5">
    <location>
        <position position="92"/>
    </location>
    <ligand>
        <name>AMP</name>
        <dbReference type="ChEBI" id="CHEBI:456215"/>
    </ligand>
</feature>
<evidence type="ECO:0000256" key="1">
    <source>
        <dbReference type="ARBA" id="ARBA00022679"/>
    </source>
</evidence>
<protein>
    <recommendedName>
        <fullName evidence="5 7">Adenylate kinase</fullName>
        <shortName evidence="5">AK</shortName>
        <ecNumber evidence="5 7">2.7.4.3</ecNumber>
    </recommendedName>
    <alternativeName>
        <fullName evidence="5">ATP-AMP transphosphorylase</fullName>
    </alternativeName>
    <alternativeName>
        <fullName evidence="5">ATP:AMP phosphotransferase</fullName>
    </alternativeName>
    <alternativeName>
        <fullName evidence="5">Adenylate monophosphate kinase</fullName>
    </alternativeName>
</protein>
<evidence type="ECO:0000256" key="6">
    <source>
        <dbReference type="RuleBase" id="RU003330"/>
    </source>
</evidence>
<keyword evidence="5" id="KW-0963">Cytoplasm</keyword>
<accession>A0A2A2EHQ5</accession>
<keyword evidence="3 5" id="KW-0547">Nucleotide-binding</keyword>
<dbReference type="NCBIfam" id="NF011101">
    <property type="entry name" value="PRK14528.1"/>
    <property type="match status" value="1"/>
</dbReference>
<comment type="pathway">
    <text evidence="5">Purine metabolism; AMP biosynthesis via salvage pathway; AMP from ADP: step 1/1.</text>
</comment>
<feature type="binding site" evidence="5">
    <location>
        <position position="31"/>
    </location>
    <ligand>
        <name>AMP</name>
        <dbReference type="ChEBI" id="CHEBI:456215"/>
    </ligand>
</feature>
<evidence type="ECO:0000256" key="7">
    <source>
        <dbReference type="RuleBase" id="RU003331"/>
    </source>
</evidence>
<dbReference type="Gene3D" id="3.40.50.300">
    <property type="entry name" value="P-loop containing nucleotide triphosphate hydrolases"/>
    <property type="match status" value="1"/>
</dbReference>
<dbReference type="EMBL" id="MVOH01000006">
    <property type="protein sequence ID" value="PAU68445.1"/>
    <property type="molecule type" value="Genomic_DNA"/>
</dbReference>
<evidence type="ECO:0000313" key="8">
    <source>
        <dbReference type="EMBL" id="PAU68445.1"/>
    </source>
</evidence>
<keyword evidence="9" id="KW-1185">Reference proteome</keyword>
<feature type="binding site" evidence="5">
    <location>
        <begin position="57"/>
        <end position="59"/>
    </location>
    <ligand>
        <name>AMP</name>
        <dbReference type="ChEBI" id="CHEBI:456215"/>
    </ligand>
</feature>
<feature type="region of interest" description="NMP" evidence="5">
    <location>
        <begin position="30"/>
        <end position="59"/>
    </location>
</feature>
<dbReference type="InterPro" id="IPR000850">
    <property type="entry name" value="Adenylat/UMP-CMP_kin"/>
</dbReference>
<dbReference type="CDD" id="cd01428">
    <property type="entry name" value="ADK"/>
    <property type="match status" value="1"/>
</dbReference>
<proteinExistence type="inferred from homology"/>
<keyword evidence="1 5" id="KW-0808">Transferase</keyword>
<dbReference type="OrthoDB" id="9805030at2"/>
<dbReference type="InterPro" id="IPR027417">
    <property type="entry name" value="P-loop_NTPase"/>
</dbReference>